<sequence length="262" mass="28282">MSSTSAIESKVIHSHGATARVEKKTAAGSHSVSEISGHLDKLANNNSHQQVQQTSTVRPSQPRLRSATLLLILINKNQVAQVRRVSPMANNGGNGGIPTGPISPNPSQHGVAARRPFSDERGQSSGAQQSPAHGPFDDAAVDKYAQRALDAFFAAQAENQGSFERPKTPKRLDRGQPEHSGSPREAESSGAQQSVQEQRVRDDNNRGSLANPIVVDELHATADKTNARRRKKRKEPEAQHIQEDSPPVDPLSIRLSPPNPIK</sequence>
<name>A0A8H4XLF1_9HYPO</name>
<proteinExistence type="predicted"/>
<evidence type="ECO:0000313" key="3">
    <source>
        <dbReference type="Proteomes" id="UP000635477"/>
    </source>
</evidence>
<comment type="caution">
    <text evidence="2">The sequence shown here is derived from an EMBL/GenBank/DDBJ whole genome shotgun (WGS) entry which is preliminary data.</text>
</comment>
<feature type="compositionally biased region" description="Basic and acidic residues" evidence="1">
    <location>
        <begin position="216"/>
        <end position="226"/>
    </location>
</feature>
<feature type="compositionally biased region" description="Basic and acidic residues" evidence="1">
    <location>
        <begin position="234"/>
        <end position="243"/>
    </location>
</feature>
<keyword evidence="3" id="KW-1185">Reference proteome</keyword>
<evidence type="ECO:0000313" key="2">
    <source>
        <dbReference type="EMBL" id="KAF4979304.1"/>
    </source>
</evidence>
<organism evidence="2 3">
    <name type="scientific">Fusarium zealandicum</name>
    <dbReference type="NCBI Taxonomy" id="1053134"/>
    <lineage>
        <taxon>Eukaryota</taxon>
        <taxon>Fungi</taxon>
        <taxon>Dikarya</taxon>
        <taxon>Ascomycota</taxon>
        <taxon>Pezizomycotina</taxon>
        <taxon>Sordariomycetes</taxon>
        <taxon>Hypocreomycetidae</taxon>
        <taxon>Hypocreales</taxon>
        <taxon>Nectriaceae</taxon>
        <taxon>Fusarium</taxon>
        <taxon>Fusarium staphyleae species complex</taxon>
    </lineage>
</organism>
<feature type="non-terminal residue" evidence="2">
    <location>
        <position position="262"/>
    </location>
</feature>
<feature type="region of interest" description="Disordered" evidence="1">
    <location>
        <begin position="1"/>
        <end position="33"/>
    </location>
</feature>
<gene>
    <name evidence="2" type="ORF">FZEAL_4471</name>
</gene>
<reference evidence="2" key="2">
    <citation type="submission" date="2020-05" db="EMBL/GenBank/DDBJ databases">
        <authorList>
            <person name="Kim H.-S."/>
            <person name="Proctor R.H."/>
            <person name="Brown D.W."/>
        </authorList>
    </citation>
    <scope>NUCLEOTIDE SEQUENCE</scope>
    <source>
        <strain evidence="2">NRRL 22465</strain>
    </source>
</reference>
<dbReference type="AlphaFoldDB" id="A0A8H4XLF1"/>
<evidence type="ECO:0000256" key="1">
    <source>
        <dbReference type="SAM" id="MobiDB-lite"/>
    </source>
</evidence>
<accession>A0A8H4XLF1</accession>
<reference evidence="2" key="1">
    <citation type="journal article" date="2020" name="BMC Genomics">
        <title>Correction to: Identification and distribution of gene clusters required for synthesis of sphingolipid metabolism inhibitors in diverse species of the filamentous fungus Fusarium.</title>
        <authorList>
            <person name="Kim H.S."/>
            <person name="Lohmar J.M."/>
            <person name="Busman M."/>
            <person name="Brown D.W."/>
            <person name="Naumann T.A."/>
            <person name="Divon H.H."/>
            <person name="Lysoe E."/>
            <person name="Uhlig S."/>
            <person name="Proctor R.H."/>
        </authorList>
    </citation>
    <scope>NUCLEOTIDE SEQUENCE</scope>
    <source>
        <strain evidence="2">NRRL 22465</strain>
    </source>
</reference>
<protein>
    <submittedName>
        <fullName evidence="2">Uncharacterized protein</fullName>
    </submittedName>
</protein>
<dbReference type="EMBL" id="JABEYC010000309">
    <property type="protein sequence ID" value="KAF4979304.1"/>
    <property type="molecule type" value="Genomic_DNA"/>
</dbReference>
<feature type="region of interest" description="Disordered" evidence="1">
    <location>
        <begin position="86"/>
        <end position="141"/>
    </location>
</feature>
<feature type="region of interest" description="Disordered" evidence="1">
    <location>
        <begin position="155"/>
        <end position="262"/>
    </location>
</feature>
<feature type="compositionally biased region" description="Basic and acidic residues" evidence="1">
    <location>
        <begin position="164"/>
        <end position="187"/>
    </location>
</feature>
<dbReference type="Proteomes" id="UP000635477">
    <property type="component" value="Unassembled WGS sequence"/>
</dbReference>